<dbReference type="EMBL" id="UYWY01020818">
    <property type="protein sequence ID" value="VDM42641.1"/>
    <property type="molecule type" value="Genomic_DNA"/>
</dbReference>
<evidence type="ECO:0000313" key="2">
    <source>
        <dbReference type="Proteomes" id="UP000050794"/>
    </source>
</evidence>
<organism evidence="2 3">
    <name type="scientific">Toxocara canis</name>
    <name type="common">Canine roundworm</name>
    <dbReference type="NCBI Taxonomy" id="6265"/>
    <lineage>
        <taxon>Eukaryota</taxon>
        <taxon>Metazoa</taxon>
        <taxon>Ecdysozoa</taxon>
        <taxon>Nematoda</taxon>
        <taxon>Chromadorea</taxon>
        <taxon>Rhabditida</taxon>
        <taxon>Spirurina</taxon>
        <taxon>Ascaridomorpha</taxon>
        <taxon>Ascaridoidea</taxon>
        <taxon>Toxocaridae</taxon>
        <taxon>Toxocara</taxon>
    </lineage>
</organism>
<name>A0A183US50_TOXCA</name>
<accession>A0A183US50</accession>
<dbReference type="AlphaFoldDB" id="A0A183US50"/>
<proteinExistence type="predicted"/>
<gene>
    <name evidence="1" type="ORF">TCNE_LOCUS11320</name>
</gene>
<keyword evidence="2" id="KW-1185">Reference proteome</keyword>
<evidence type="ECO:0000313" key="3">
    <source>
        <dbReference type="WBParaSite" id="TCNE_0001132001-mRNA-1"/>
    </source>
</evidence>
<dbReference type="WBParaSite" id="TCNE_0001132001-mRNA-1">
    <property type="protein sequence ID" value="TCNE_0001132001-mRNA-1"/>
    <property type="gene ID" value="TCNE_0001132001"/>
</dbReference>
<reference evidence="3" key="1">
    <citation type="submission" date="2016-06" db="UniProtKB">
        <authorList>
            <consortium name="WormBaseParasite"/>
        </authorList>
    </citation>
    <scope>IDENTIFICATION</scope>
</reference>
<reference evidence="1 2" key="2">
    <citation type="submission" date="2018-11" db="EMBL/GenBank/DDBJ databases">
        <authorList>
            <consortium name="Pathogen Informatics"/>
        </authorList>
    </citation>
    <scope>NUCLEOTIDE SEQUENCE [LARGE SCALE GENOMIC DNA]</scope>
</reference>
<dbReference type="Proteomes" id="UP000050794">
    <property type="component" value="Unassembled WGS sequence"/>
</dbReference>
<protein>
    <submittedName>
        <fullName evidence="1 3">Uncharacterized protein</fullName>
    </submittedName>
</protein>
<sequence>MLKNVRQNVKSRRVKLQRLQVRRVLPNQLTHSLQLPKILQQKLNRMMLLKRITVEEIRQKWTRQTRQFGKVKRMKTDRTIYFLDELSISTFPNCKNSNWFFFSEHSIDTMRVIILKVEYATYTESFSFDPFDSAVKFEGIFQNSTKIA</sequence>
<evidence type="ECO:0000313" key="1">
    <source>
        <dbReference type="EMBL" id="VDM42641.1"/>
    </source>
</evidence>